<name>A0ABU0B7Y4_9HYPH</name>
<reference evidence="1 2" key="1">
    <citation type="submission" date="2023-07" db="EMBL/GenBank/DDBJ databases">
        <title>Genomic Encyclopedia of Type Strains, Phase IV (KMG-IV): sequencing the most valuable type-strain genomes for metagenomic binning, comparative biology and taxonomic classification.</title>
        <authorList>
            <person name="Goeker M."/>
        </authorList>
    </citation>
    <scope>NUCLEOTIDE SEQUENCE [LARGE SCALE GENOMIC DNA]</scope>
    <source>
        <strain evidence="1 2">DSM 2457</strain>
    </source>
</reference>
<dbReference type="Proteomes" id="UP001224682">
    <property type="component" value="Unassembled WGS sequence"/>
</dbReference>
<keyword evidence="2" id="KW-1185">Reference proteome</keyword>
<sequence length="49" mass="5229">MGEFLLFARESVGLLPDPGAVGLHEKIKATTVGKFVFAFPALGCPARRI</sequence>
<proteinExistence type="predicted"/>
<dbReference type="EMBL" id="JAUSUI010000001">
    <property type="protein sequence ID" value="MDQ0301684.1"/>
    <property type="molecule type" value="Genomic_DNA"/>
</dbReference>
<evidence type="ECO:0000313" key="1">
    <source>
        <dbReference type="EMBL" id="MDQ0301684.1"/>
    </source>
</evidence>
<gene>
    <name evidence="1" type="ORF">J2S75_000695</name>
</gene>
<evidence type="ECO:0000313" key="2">
    <source>
        <dbReference type="Proteomes" id="UP001224682"/>
    </source>
</evidence>
<protein>
    <submittedName>
        <fullName evidence="1">Uncharacterized protein</fullName>
    </submittedName>
</protein>
<organism evidence="1 2">
    <name type="scientific">Ancylobacter polymorphus</name>
    <dbReference type="NCBI Taxonomy" id="223390"/>
    <lineage>
        <taxon>Bacteria</taxon>
        <taxon>Pseudomonadati</taxon>
        <taxon>Pseudomonadota</taxon>
        <taxon>Alphaproteobacteria</taxon>
        <taxon>Hyphomicrobiales</taxon>
        <taxon>Xanthobacteraceae</taxon>
        <taxon>Ancylobacter</taxon>
    </lineage>
</organism>
<comment type="caution">
    <text evidence="1">The sequence shown here is derived from an EMBL/GenBank/DDBJ whole genome shotgun (WGS) entry which is preliminary data.</text>
</comment>
<accession>A0ABU0B7Y4</accession>